<evidence type="ECO:0000313" key="3">
    <source>
        <dbReference type="Proteomes" id="UP001320876"/>
    </source>
</evidence>
<comment type="caution">
    <text evidence="2">The sequence shown here is derived from an EMBL/GenBank/DDBJ whole genome shotgun (WGS) entry which is preliminary data.</text>
</comment>
<keyword evidence="1" id="KW-1133">Transmembrane helix</keyword>
<dbReference type="RefSeq" id="WP_264490542.1">
    <property type="nucleotide sequence ID" value="NZ_JAPDDT010000026.1"/>
</dbReference>
<name>A0ABT3GSC7_9BACT</name>
<protein>
    <submittedName>
        <fullName evidence="2">DUF4230 domain-containing protein</fullName>
    </submittedName>
</protein>
<evidence type="ECO:0000313" key="2">
    <source>
        <dbReference type="EMBL" id="MCW1926434.1"/>
    </source>
</evidence>
<dbReference type="EMBL" id="JAPDDT010000026">
    <property type="protein sequence ID" value="MCW1926434.1"/>
    <property type="molecule type" value="Genomic_DNA"/>
</dbReference>
<accession>A0ABT3GSC7</accession>
<dbReference type="Proteomes" id="UP001320876">
    <property type="component" value="Unassembled WGS sequence"/>
</dbReference>
<sequence>MSTHHPELWKTLRWFALLAAVVLVAWLGIRTFERGVGSGVSGLEKVLGAITNSDTRVVEGRAEIIEKTDVTELALVKMKMSTTRTFENETFVLKYFSGGRKRLIIQGEYDVRVGYKLEPGVSLRMDGDTPVATFPEPEILSVELIDYLPLSEESGWWNGITPDDRAQLLRDLRDQMRIKAEQSGVLDMVESTLRTRLKDLLGTGDVKVERAEKK</sequence>
<organism evidence="2 3">
    <name type="scientific">Luteolibacter arcticus</name>
    <dbReference type="NCBI Taxonomy" id="1581411"/>
    <lineage>
        <taxon>Bacteria</taxon>
        <taxon>Pseudomonadati</taxon>
        <taxon>Verrucomicrobiota</taxon>
        <taxon>Verrucomicrobiia</taxon>
        <taxon>Verrucomicrobiales</taxon>
        <taxon>Verrucomicrobiaceae</taxon>
        <taxon>Luteolibacter</taxon>
    </lineage>
</organism>
<keyword evidence="1" id="KW-0472">Membrane</keyword>
<dbReference type="InterPro" id="IPR025324">
    <property type="entry name" value="DUF4230"/>
</dbReference>
<keyword evidence="1" id="KW-0812">Transmembrane</keyword>
<gene>
    <name evidence="2" type="ORF">OKA05_28040</name>
</gene>
<evidence type="ECO:0000256" key="1">
    <source>
        <dbReference type="SAM" id="Phobius"/>
    </source>
</evidence>
<keyword evidence="3" id="KW-1185">Reference proteome</keyword>
<dbReference type="Pfam" id="PF14014">
    <property type="entry name" value="DUF4230"/>
    <property type="match status" value="1"/>
</dbReference>
<feature type="transmembrane region" description="Helical" evidence="1">
    <location>
        <begin position="12"/>
        <end position="29"/>
    </location>
</feature>
<reference evidence="2 3" key="1">
    <citation type="submission" date="2022-10" db="EMBL/GenBank/DDBJ databases">
        <title>Luteolibacter arcticus strain CCTCC AB 2014275, whole genome shotgun sequencing project.</title>
        <authorList>
            <person name="Zhao G."/>
            <person name="Shen L."/>
        </authorList>
    </citation>
    <scope>NUCLEOTIDE SEQUENCE [LARGE SCALE GENOMIC DNA]</scope>
    <source>
        <strain evidence="2 3">CCTCC AB 2014275</strain>
    </source>
</reference>
<proteinExistence type="predicted"/>